<dbReference type="Proteomes" id="UP000245133">
    <property type="component" value="Unassembled WGS sequence"/>
</dbReference>
<dbReference type="PANTHER" id="PTHR47515:SF2">
    <property type="entry name" value="INTEGRASE CORE DOMAIN PROTEIN"/>
    <property type="match status" value="1"/>
</dbReference>
<dbReference type="SUPFAM" id="SSF53098">
    <property type="entry name" value="Ribonuclease H-like"/>
    <property type="match status" value="1"/>
</dbReference>
<name>A0A2P2E5J3_9LEPT</name>
<dbReference type="GO" id="GO:0015074">
    <property type="term" value="P:DNA integration"/>
    <property type="evidence" value="ECO:0007669"/>
    <property type="project" value="InterPro"/>
</dbReference>
<dbReference type="EMBL" id="BFBB01000020">
    <property type="protein sequence ID" value="GBF52153.1"/>
    <property type="molecule type" value="Genomic_DNA"/>
</dbReference>
<dbReference type="GO" id="GO:0003676">
    <property type="term" value="F:nucleic acid binding"/>
    <property type="evidence" value="ECO:0007669"/>
    <property type="project" value="InterPro"/>
</dbReference>
<gene>
    <name evidence="2" type="ORF">LPTSP4_36920</name>
</gene>
<evidence type="ECO:0000313" key="3">
    <source>
        <dbReference type="Proteomes" id="UP000245133"/>
    </source>
</evidence>
<dbReference type="InterPro" id="IPR009057">
    <property type="entry name" value="Homeodomain-like_sf"/>
</dbReference>
<dbReference type="Pfam" id="PF13565">
    <property type="entry name" value="HTH_32"/>
    <property type="match status" value="1"/>
</dbReference>
<dbReference type="Gene3D" id="3.30.420.10">
    <property type="entry name" value="Ribonuclease H-like superfamily/Ribonuclease H"/>
    <property type="match status" value="1"/>
</dbReference>
<dbReference type="InterPro" id="IPR001584">
    <property type="entry name" value="Integrase_cat-core"/>
</dbReference>
<evidence type="ECO:0000259" key="1">
    <source>
        <dbReference type="PROSITE" id="PS50994"/>
    </source>
</evidence>
<dbReference type="AlphaFoldDB" id="A0A2P2E5J3"/>
<dbReference type="SUPFAM" id="SSF46689">
    <property type="entry name" value="Homeodomain-like"/>
    <property type="match status" value="1"/>
</dbReference>
<reference evidence="2 3" key="1">
    <citation type="submission" date="2018-02" db="EMBL/GenBank/DDBJ databases">
        <title>Novel Leptospira species isolated from soil and water in Japan.</title>
        <authorList>
            <person name="Nakao R."/>
            <person name="Masuzawa T."/>
        </authorList>
    </citation>
    <scope>NUCLEOTIDE SEQUENCE [LARGE SCALE GENOMIC DNA]</scope>
    <source>
        <strain evidence="2 3">YH101</strain>
    </source>
</reference>
<organism evidence="2 3">
    <name type="scientific">Leptospira ryugenii</name>
    <dbReference type="NCBI Taxonomy" id="1917863"/>
    <lineage>
        <taxon>Bacteria</taxon>
        <taxon>Pseudomonadati</taxon>
        <taxon>Spirochaetota</taxon>
        <taxon>Spirochaetia</taxon>
        <taxon>Leptospirales</taxon>
        <taxon>Leptospiraceae</taxon>
        <taxon>Leptospira</taxon>
    </lineage>
</organism>
<dbReference type="Pfam" id="PF13683">
    <property type="entry name" value="rve_3"/>
    <property type="match status" value="1"/>
</dbReference>
<dbReference type="PANTHER" id="PTHR47515">
    <property type="entry name" value="LOW CALCIUM RESPONSE LOCUS PROTEIN T"/>
    <property type="match status" value="1"/>
</dbReference>
<dbReference type="InterPro" id="IPR012337">
    <property type="entry name" value="RNaseH-like_sf"/>
</dbReference>
<protein>
    <submittedName>
        <fullName evidence="2">Integrase core domain protein</fullName>
    </submittedName>
</protein>
<comment type="caution">
    <text evidence="2">The sequence shown here is derived from an EMBL/GenBank/DDBJ whole genome shotgun (WGS) entry which is preliminary data.</text>
</comment>
<dbReference type="PROSITE" id="PS50994">
    <property type="entry name" value="INTEGRASE"/>
    <property type="match status" value="1"/>
</dbReference>
<evidence type="ECO:0000313" key="2">
    <source>
        <dbReference type="EMBL" id="GBF52153.1"/>
    </source>
</evidence>
<accession>A0A2P2E5J3</accession>
<proteinExistence type="predicted"/>
<feature type="domain" description="Integrase catalytic" evidence="1">
    <location>
        <begin position="137"/>
        <end position="311"/>
    </location>
</feature>
<dbReference type="InterPro" id="IPR036397">
    <property type="entry name" value="RNaseH_sf"/>
</dbReference>
<keyword evidence="3" id="KW-1185">Reference proteome</keyword>
<sequence length="410" mass="47874">MGMPWKENQIVDLRLEFVMASFEKGINFTQLCAEYGISTKCGYKWKERFLCEGKAGLLDKKRTPKNSPKKIPEDVVLELIKLKNYKKFWGSKKILELYKRKFPDVKPPDKSTLDRIFQKAGLTLPKKRKRVKHFGERISLPEKSTHANHIWTVDFKGWWYTADSEKVNPLTIRDDYSKFILSIKTLSKGDIPSVKAEFIRLFKIYGLPDIIRSDNGPPFASMQSLLGLTKLSVWWLSLGIKLDRIEPGKPYQNGAHERMHKDMARELQHEIVGNITLHQKLFDKWRIEFNRERPHEALYMKTPEQVYVKSDKLFDPNADLLLTYPFGFKMRHVNDRGYINWLGHLIMIGNPFNGFNVGIKKEGDTYSIWFANNKLGVIDKDFFLLISDPNAYKDHKPRKVTKKRYPSTAA</sequence>